<dbReference type="Gene3D" id="3.40.30.10">
    <property type="entry name" value="Glutaredoxin"/>
    <property type="match status" value="1"/>
</dbReference>
<dbReference type="PANTHER" id="PTHR13887">
    <property type="entry name" value="GLUTATHIONE S-TRANSFERASE KAPPA"/>
    <property type="match status" value="1"/>
</dbReference>
<keyword evidence="5" id="KW-0676">Redox-active center</keyword>
<dbReference type="InterPro" id="IPR013766">
    <property type="entry name" value="Thioredoxin_domain"/>
</dbReference>
<dbReference type="InterPro" id="IPR036249">
    <property type="entry name" value="Thioredoxin-like_sf"/>
</dbReference>
<dbReference type="PANTHER" id="PTHR13887:SF14">
    <property type="entry name" value="DISULFIDE BOND FORMATION PROTEIN D"/>
    <property type="match status" value="1"/>
</dbReference>
<keyword evidence="6" id="KW-1133">Transmembrane helix</keyword>
<keyword evidence="3" id="KW-0560">Oxidoreductase</keyword>
<keyword evidence="4" id="KW-1015">Disulfide bond</keyword>
<keyword evidence="9" id="KW-1185">Reference proteome</keyword>
<gene>
    <name evidence="8" type="ORF">CP985_01700</name>
</gene>
<dbReference type="SUPFAM" id="SSF52833">
    <property type="entry name" value="Thioredoxin-like"/>
    <property type="match status" value="1"/>
</dbReference>
<dbReference type="KEGG" id="amyt:AMYT_1143"/>
<organism evidence="8 9">
    <name type="scientific">Malaciobacter mytili LMG 24559</name>
    <dbReference type="NCBI Taxonomy" id="1032238"/>
    <lineage>
        <taxon>Bacteria</taxon>
        <taxon>Pseudomonadati</taxon>
        <taxon>Campylobacterota</taxon>
        <taxon>Epsilonproteobacteria</taxon>
        <taxon>Campylobacterales</taxon>
        <taxon>Arcobacteraceae</taxon>
        <taxon>Malaciobacter</taxon>
    </lineage>
</organism>
<dbReference type="Pfam" id="PF13462">
    <property type="entry name" value="Thioredoxin_4"/>
    <property type="match status" value="1"/>
</dbReference>
<dbReference type="Proteomes" id="UP000290092">
    <property type="component" value="Unassembled WGS sequence"/>
</dbReference>
<evidence type="ECO:0000256" key="4">
    <source>
        <dbReference type="ARBA" id="ARBA00023157"/>
    </source>
</evidence>
<dbReference type="RefSeq" id="WP_114841593.1">
    <property type="nucleotide sequence ID" value="NZ_CP031219.1"/>
</dbReference>
<evidence type="ECO:0000256" key="2">
    <source>
        <dbReference type="ARBA" id="ARBA00022729"/>
    </source>
</evidence>
<accession>A0AAX2AIN6</accession>
<reference evidence="8 9" key="1">
    <citation type="submission" date="2017-09" db="EMBL/GenBank/DDBJ databases">
        <title>Genomics of the genus Arcobacter.</title>
        <authorList>
            <person name="Perez-Cataluna A."/>
            <person name="Figueras M.J."/>
            <person name="Salas-Masso N."/>
        </authorList>
    </citation>
    <scope>NUCLEOTIDE SEQUENCE [LARGE SCALE GENOMIC DNA]</scope>
    <source>
        <strain evidence="8 9">CECT 7386</strain>
    </source>
</reference>
<keyword evidence="6" id="KW-0472">Membrane</keyword>
<evidence type="ECO:0000313" key="8">
    <source>
        <dbReference type="EMBL" id="RXK16897.1"/>
    </source>
</evidence>
<evidence type="ECO:0000313" key="9">
    <source>
        <dbReference type="Proteomes" id="UP000290092"/>
    </source>
</evidence>
<keyword evidence="6" id="KW-0812">Transmembrane</keyword>
<dbReference type="PROSITE" id="PS51352">
    <property type="entry name" value="THIOREDOXIN_2"/>
    <property type="match status" value="1"/>
</dbReference>
<dbReference type="AlphaFoldDB" id="A0AAX2AIN6"/>
<keyword evidence="2" id="KW-0732">Signal</keyword>
<dbReference type="InterPro" id="IPR012336">
    <property type="entry name" value="Thioredoxin-like_fold"/>
</dbReference>
<comment type="caution">
    <text evidence="8">The sequence shown here is derived from an EMBL/GenBank/DDBJ whole genome shotgun (WGS) entry which is preliminary data.</text>
</comment>
<feature type="transmembrane region" description="Helical" evidence="6">
    <location>
        <begin position="6"/>
        <end position="25"/>
    </location>
</feature>
<dbReference type="GO" id="GO:0016491">
    <property type="term" value="F:oxidoreductase activity"/>
    <property type="evidence" value="ECO:0007669"/>
    <property type="project" value="UniProtKB-KW"/>
</dbReference>
<evidence type="ECO:0000256" key="5">
    <source>
        <dbReference type="ARBA" id="ARBA00023284"/>
    </source>
</evidence>
<evidence type="ECO:0000256" key="1">
    <source>
        <dbReference type="ARBA" id="ARBA00005791"/>
    </source>
</evidence>
<name>A0AAX2AIN6_9BACT</name>
<comment type="similarity">
    <text evidence="1">Belongs to the thioredoxin family. DsbA subfamily.</text>
</comment>
<evidence type="ECO:0000256" key="6">
    <source>
        <dbReference type="SAM" id="Phobius"/>
    </source>
</evidence>
<evidence type="ECO:0000256" key="3">
    <source>
        <dbReference type="ARBA" id="ARBA00023002"/>
    </source>
</evidence>
<feature type="domain" description="Thioredoxin" evidence="7">
    <location>
        <begin position="17"/>
        <end position="212"/>
    </location>
</feature>
<dbReference type="EMBL" id="NXID01000003">
    <property type="protein sequence ID" value="RXK16897.1"/>
    <property type="molecule type" value="Genomic_DNA"/>
</dbReference>
<evidence type="ECO:0000259" key="7">
    <source>
        <dbReference type="PROSITE" id="PS51352"/>
    </source>
</evidence>
<sequence length="212" mass="24239">MQNKKVVLLSIIAILALFIGGTYFYKSSKAKEYQALVQKKKDSLQRPYSLVVGNSDAKVQLVEFFDPACGTCAQFHPYVKNIMKENEGKIKLVLRYAPFHKNSDFAVRVLEASRKQDKFMQTLEILFATQGYWTENHIVIPEKIWRVLPKAGLDMQMLANDMKNDEITKIIKQDLFDAQELGANKTPSYFVNGKPLEVFGLQELIDLINSQL</sequence>
<protein>
    <submittedName>
        <fullName evidence="8">Disulfide bond formation protein DsbA</fullName>
    </submittedName>
</protein>
<proteinExistence type="inferred from homology"/>